<keyword evidence="2" id="KW-0472">Membrane</keyword>
<keyword evidence="2" id="KW-1133">Transmembrane helix</keyword>
<feature type="transmembrane region" description="Helical" evidence="2">
    <location>
        <begin position="237"/>
        <end position="255"/>
    </location>
</feature>
<feature type="transmembrane region" description="Helical" evidence="2">
    <location>
        <begin position="212"/>
        <end position="231"/>
    </location>
</feature>
<feature type="coiled-coil region" evidence="1">
    <location>
        <begin position="124"/>
        <end position="158"/>
    </location>
</feature>
<organism evidence="3 4">
    <name type="scientific">Gemmatimonas groenlandica</name>
    <dbReference type="NCBI Taxonomy" id="2732249"/>
    <lineage>
        <taxon>Bacteria</taxon>
        <taxon>Pseudomonadati</taxon>
        <taxon>Gemmatimonadota</taxon>
        <taxon>Gemmatimonadia</taxon>
        <taxon>Gemmatimonadales</taxon>
        <taxon>Gemmatimonadaceae</taxon>
        <taxon>Gemmatimonas</taxon>
    </lineage>
</organism>
<evidence type="ECO:0000313" key="4">
    <source>
        <dbReference type="Proteomes" id="UP000500938"/>
    </source>
</evidence>
<keyword evidence="4" id="KW-1185">Reference proteome</keyword>
<dbReference type="Proteomes" id="UP000500938">
    <property type="component" value="Chromosome"/>
</dbReference>
<protein>
    <submittedName>
        <fullName evidence="3">Zinc ribbon domain-containing protein</fullName>
    </submittedName>
</protein>
<evidence type="ECO:0000256" key="1">
    <source>
        <dbReference type="SAM" id="Coils"/>
    </source>
</evidence>
<dbReference type="EMBL" id="CP053085">
    <property type="protein sequence ID" value="QJR38172.1"/>
    <property type="molecule type" value="Genomic_DNA"/>
</dbReference>
<evidence type="ECO:0000256" key="2">
    <source>
        <dbReference type="SAM" id="Phobius"/>
    </source>
</evidence>
<evidence type="ECO:0000313" key="3">
    <source>
        <dbReference type="EMBL" id="QJR38172.1"/>
    </source>
</evidence>
<feature type="transmembrane region" description="Helical" evidence="2">
    <location>
        <begin position="182"/>
        <end position="200"/>
    </location>
</feature>
<feature type="transmembrane region" description="Helical" evidence="2">
    <location>
        <begin position="12"/>
        <end position="32"/>
    </location>
</feature>
<name>A0A6M4IZ40_9BACT</name>
<dbReference type="AlphaFoldDB" id="A0A6M4IZ40"/>
<keyword evidence="1" id="KW-0175">Coiled coil</keyword>
<proteinExistence type="predicted"/>
<reference evidence="3 4" key="1">
    <citation type="submission" date="2020-05" db="EMBL/GenBank/DDBJ databases">
        <title>Complete genome sequence of Gemmatimonas greenlandica TET16.</title>
        <authorList>
            <person name="Zeng Y."/>
        </authorList>
    </citation>
    <scope>NUCLEOTIDE SEQUENCE [LARGE SCALE GENOMIC DNA]</scope>
    <source>
        <strain evidence="3 4">TET16</strain>
    </source>
</reference>
<sequence>MFRSFRVPEKLFALAMWTVSITFAGFLIGLGGKIVGELPGVDQQISLSEFVDPLKRVPLISARDSLVALQRTTQDERERASQSHLVARNAYSSQRETFDTWIATRTATTDPSQDPEVVSRTRLLDSLKRSERDAESAVEQLDERLLAISQTIENNREREIELELAARGQFEKARFSQELRVFGVRLALTLPLLLVAGWLVARKRRSEYWPLLRGFVLFAVFAFFVELVPYLPSYGGYVRYGVGIIASAVAGVYVIRAMRRYLAQRQHVEQQSEGERRRALPYEEALRRIGAGVCPGCERAIAGGPANPSNFCVHCGLRLYDTCESCHTRKNAFYPYCPTCGVPATDADSSTPVDTASITR</sequence>
<dbReference type="KEGG" id="ggr:HKW67_09500"/>
<gene>
    <name evidence="3" type="ORF">HKW67_09500</name>
</gene>
<keyword evidence="2" id="KW-0812">Transmembrane</keyword>
<accession>A0A6M4IZ40</accession>